<organism evidence="3 4">
    <name type="scientific">Bacteroides zoogleoformans</name>
    <dbReference type="NCBI Taxonomy" id="28119"/>
    <lineage>
        <taxon>Bacteria</taxon>
        <taxon>Pseudomonadati</taxon>
        <taxon>Bacteroidota</taxon>
        <taxon>Bacteroidia</taxon>
        <taxon>Bacteroidales</taxon>
        <taxon>Bacteroidaceae</taxon>
        <taxon>Bacteroides</taxon>
    </lineage>
</organism>
<keyword evidence="4" id="KW-1185">Reference proteome</keyword>
<evidence type="ECO:0000313" key="3">
    <source>
        <dbReference type="EMBL" id="AVM52335.1"/>
    </source>
</evidence>
<keyword evidence="3" id="KW-0378">Hydrolase</keyword>
<dbReference type="EMBL" id="CP027231">
    <property type="protein sequence ID" value="AVM52335.1"/>
    <property type="molecule type" value="Genomic_DNA"/>
</dbReference>
<dbReference type="InterPro" id="IPR036691">
    <property type="entry name" value="Endo/exonu/phosph_ase_sf"/>
</dbReference>
<dbReference type="PANTHER" id="PTHR42834">
    <property type="entry name" value="ENDONUCLEASE/EXONUCLEASE/PHOSPHATASE FAMILY PROTEIN (AFU_ORTHOLOGUE AFUA_3G09210)"/>
    <property type="match status" value="1"/>
</dbReference>
<proteinExistence type="predicted"/>
<evidence type="ECO:0000256" key="1">
    <source>
        <dbReference type="SAM" id="SignalP"/>
    </source>
</evidence>
<reference evidence="3 4" key="1">
    <citation type="submission" date="2018-02" db="EMBL/GenBank/DDBJ databases">
        <authorList>
            <person name="Holder M.E."/>
            <person name="Ajami N.J."/>
            <person name="Petrosino J.F."/>
        </authorList>
    </citation>
    <scope>NUCLEOTIDE SEQUENCE [LARGE SCALE GENOMIC DNA]</scope>
    <source>
        <strain evidence="3 4">ATCC 33285</strain>
    </source>
</reference>
<evidence type="ECO:0000259" key="2">
    <source>
        <dbReference type="Pfam" id="PF19580"/>
    </source>
</evidence>
<dbReference type="SUPFAM" id="SSF56219">
    <property type="entry name" value="DNase I-like"/>
    <property type="match status" value="1"/>
</dbReference>
<dbReference type="GO" id="GO:0004519">
    <property type="term" value="F:endonuclease activity"/>
    <property type="evidence" value="ECO:0007669"/>
    <property type="project" value="UniProtKB-KW"/>
</dbReference>
<keyword evidence="3" id="KW-0255">Endonuclease</keyword>
<dbReference type="Pfam" id="PF19580">
    <property type="entry name" value="Exo_endo_phos_3"/>
    <property type="match status" value="1"/>
</dbReference>
<sequence>MKKLFVLFFVWLYVSTSGAQNTEQKVYSVAFYNLENLFDTIHDAGKADYDFLPNGSYKWTARKYEAKLRNISKVLGELSRDLVPQGPAFIGVAEVENSRVLDDLIKQPAISDYRYIHYEGPDRRGVDCALLYNPKQFSVTKSELVLSVPFKGDTTHLTRGFLIVDGRLAGERVCVIVNHWPSRGADSPLRVHAARQVKALKDSLMREDKKLKLIIMGDMNDDPMDESLQELGGRKYAKQVKQGGLYNPWWEILEDKGVGTLLYRGKWNLFDQILVSRSLLKKRKGLRYDHNEVFIRDYMIQQEGKYKGTLLRTHGGRTWLNGYSDHLPTIIYLRK</sequence>
<dbReference type="PANTHER" id="PTHR42834:SF1">
    <property type="entry name" value="ENDONUCLEASE_EXONUCLEASE_PHOSPHATASE FAMILY PROTEIN (AFU_ORTHOLOGUE AFUA_3G09210)"/>
    <property type="match status" value="1"/>
</dbReference>
<dbReference type="InterPro" id="IPR005135">
    <property type="entry name" value="Endo/exonuclease/phosphatase"/>
</dbReference>
<keyword evidence="1" id="KW-0732">Signal</keyword>
<name>A0ABN5IHR9_9BACE</name>
<dbReference type="Gene3D" id="3.60.10.10">
    <property type="entry name" value="Endonuclease/exonuclease/phosphatase"/>
    <property type="match status" value="1"/>
</dbReference>
<dbReference type="Proteomes" id="UP000238304">
    <property type="component" value="Chromosome"/>
</dbReference>
<protein>
    <submittedName>
        <fullName evidence="3">Endonuclease</fullName>
    </submittedName>
</protein>
<keyword evidence="3" id="KW-0540">Nuclease</keyword>
<feature type="signal peptide" evidence="1">
    <location>
        <begin position="1"/>
        <end position="19"/>
    </location>
</feature>
<dbReference type="RefSeq" id="WP_106040666.1">
    <property type="nucleotide sequence ID" value="NZ_CP027231.1"/>
</dbReference>
<accession>A0ABN5IHR9</accession>
<feature type="chain" id="PRO_5045551916" evidence="1">
    <location>
        <begin position="20"/>
        <end position="335"/>
    </location>
</feature>
<evidence type="ECO:0000313" key="4">
    <source>
        <dbReference type="Proteomes" id="UP000238304"/>
    </source>
</evidence>
<gene>
    <name evidence="3" type="ORF">C4H11_04700</name>
</gene>
<feature type="domain" description="Endonuclease/exonuclease/phosphatase" evidence="2">
    <location>
        <begin position="28"/>
        <end position="335"/>
    </location>
</feature>